<keyword evidence="2" id="KW-1185">Reference proteome</keyword>
<reference evidence="2" key="1">
    <citation type="submission" date="2016-11" db="EMBL/GenBank/DDBJ databases">
        <authorList>
            <person name="Varghese N."/>
            <person name="Submissions S."/>
        </authorList>
    </citation>
    <scope>NUCLEOTIDE SEQUENCE [LARGE SCALE GENOMIC DNA]</scope>
    <source>
        <strain evidence="2">DSM 22638</strain>
    </source>
</reference>
<dbReference type="Proteomes" id="UP000184532">
    <property type="component" value="Unassembled WGS sequence"/>
</dbReference>
<dbReference type="RefSeq" id="WP_073182114.1">
    <property type="nucleotide sequence ID" value="NZ_FQWL01000011.1"/>
</dbReference>
<dbReference type="EMBL" id="FQWL01000011">
    <property type="protein sequence ID" value="SHH09977.1"/>
    <property type="molecule type" value="Genomic_DNA"/>
</dbReference>
<proteinExistence type="predicted"/>
<dbReference type="OrthoDB" id="1442131at2"/>
<name>A0A1M5Q6Z1_9FLAO</name>
<sequence>MRNVILLVMACMASCKAQKEVNTEFQSDSNLILVAEDGYSGIMEYEASTIRDAKSLNKFYSRINRTRKPGLPVPQIDFSKEMVIVVCMGEQEGNMIPIIRKSSEDENHISYLVGRGTKTKANSESQNVTSYPFYIYKAPRSPKEIELEKTNW</sequence>
<evidence type="ECO:0000313" key="2">
    <source>
        <dbReference type="Proteomes" id="UP000184532"/>
    </source>
</evidence>
<protein>
    <submittedName>
        <fullName evidence="1">Uncharacterized protein</fullName>
    </submittedName>
</protein>
<dbReference type="STRING" id="570519.SAMN04488116_3547"/>
<gene>
    <name evidence="1" type="ORF">SAMN04488116_3547</name>
</gene>
<evidence type="ECO:0000313" key="1">
    <source>
        <dbReference type="EMBL" id="SHH09977.1"/>
    </source>
</evidence>
<accession>A0A1M5Q6Z1</accession>
<dbReference type="AlphaFoldDB" id="A0A1M5Q6Z1"/>
<organism evidence="1 2">
    <name type="scientific">Flagellimonas flava</name>
    <dbReference type="NCBI Taxonomy" id="570519"/>
    <lineage>
        <taxon>Bacteria</taxon>
        <taxon>Pseudomonadati</taxon>
        <taxon>Bacteroidota</taxon>
        <taxon>Flavobacteriia</taxon>
        <taxon>Flavobacteriales</taxon>
        <taxon>Flavobacteriaceae</taxon>
        <taxon>Flagellimonas</taxon>
    </lineage>
</organism>